<keyword evidence="2" id="KW-0472">Membrane</keyword>
<accession>A0A1H1T200</accession>
<reference evidence="4" key="1">
    <citation type="submission" date="2016-10" db="EMBL/GenBank/DDBJ databases">
        <authorList>
            <person name="Varghese N."/>
            <person name="Submissions S."/>
        </authorList>
    </citation>
    <scope>NUCLEOTIDE SEQUENCE [LARGE SCALE GENOMIC DNA]</scope>
    <source>
        <strain evidence="4">DSM 21772</strain>
    </source>
</reference>
<proteinExistence type="predicted"/>
<dbReference type="Proteomes" id="UP000181956">
    <property type="component" value="Chromosome I"/>
</dbReference>
<sequence>MIALAIIGWEALAWGLFYVTWDNGEGSSTWAFIFGAAAFIGPIIFVPMMSKVRPSKGTYGDRMRRDAALEEKKRKRQQRSTIN</sequence>
<organism evidence="3 4">
    <name type="scientific">Microterricola viridarii</name>
    <dbReference type="NCBI Taxonomy" id="412690"/>
    <lineage>
        <taxon>Bacteria</taxon>
        <taxon>Bacillati</taxon>
        <taxon>Actinomycetota</taxon>
        <taxon>Actinomycetes</taxon>
        <taxon>Micrococcales</taxon>
        <taxon>Microbacteriaceae</taxon>
        <taxon>Microterricola</taxon>
    </lineage>
</organism>
<keyword evidence="2" id="KW-1133">Transmembrane helix</keyword>
<dbReference type="RefSeq" id="WP_083363620.1">
    <property type="nucleotide sequence ID" value="NZ_LT629742.1"/>
</dbReference>
<evidence type="ECO:0000313" key="3">
    <source>
        <dbReference type="EMBL" id="SDS54285.1"/>
    </source>
</evidence>
<keyword evidence="2" id="KW-0812">Transmembrane</keyword>
<keyword evidence="4" id="KW-1185">Reference proteome</keyword>
<dbReference type="OrthoDB" id="9945322at2"/>
<dbReference type="EMBL" id="LT629742">
    <property type="protein sequence ID" value="SDS54285.1"/>
    <property type="molecule type" value="Genomic_DNA"/>
</dbReference>
<dbReference type="STRING" id="412690.SAMN04489834_1674"/>
<dbReference type="AlphaFoldDB" id="A0A1H1T200"/>
<feature type="transmembrane region" description="Helical" evidence="2">
    <location>
        <begin position="29"/>
        <end position="46"/>
    </location>
</feature>
<feature type="compositionally biased region" description="Basic residues" evidence="1">
    <location>
        <begin position="73"/>
        <end position="83"/>
    </location>
</feature>
<protein>
    <submittedName>
        <fullName evidence="3">Uncharacterized protein</fullName>
    </submittedName>
</protein>
<evidence type="ECO:0000256" key="1">
    <source>
        <dbReference type="SAM" id="MobiDB-lite"/>
    </source>
</evidence>
<name>A0A1H1T200_9MICO</name>
<feature type="region of interest" description="Disordered" evidence="1">
    <location>
        <begin position="54"/>
        <end position="83"/>
    </location>
</feature>
<gene>
    <name evidence="3" type="ORF">SAMN04489834_1674</name>
</gene>
<evidence type="ECO:0000256" key="2">
    <source>
        <dbReference type="SAM" id="Phobius"/>
    </source>
</evidence>
<feature type="compositionally biased region" description="Basic and acidic residues" evidence="1">
    <location>
        <begin position="59"/>
        <end position="72"/>
    </location>
</feature>
<evidence type="ECO:0000313" key="4">
    <source>
        <dbReference type="Proteomes" id="UP000181956"/>
    </source>
</evidence>